<dbReference type="Pfam" id="PF00892">
    <property type="entry name" value="EamA"/>
    <property type="match status" value="2"/>
</dbReference>
<evidence type="ECO:0000256" key="4">
    <source>
        <dbReference type="ARBA" id="ARBA00023136"/>
    </source>
</evidence>
<keyword evidence="3 6" id="KW-1133">Transmembrane helix</keyword>
<dbReference type="InterPro" id="IPR037185">
    <property type="entry name" value="EmrE-like"/>
</dbReference>
<feature type="domain" description="EamA" evidence="7">
    <location>
        <begin position="44"/>
        <end position="178"/>
    </location>
</feature>
<organism evidence="8 9">
    <name type="scientific">Linnemannia gamsii</name>
    <dbReference type="NCBI Taxonomy" id="64522"/>
    <lineage>
        <taxon>Eukaryota</taxon>
        <taxon>Fungi</taxon>
        <taxon>Fungi incertae sedis</taxon>
        <taxon>Mucoromycota</taxon>
        <taxon>Mortierellomycotina</taxon>
        <taxon>Mortierellomycetes</taxon>
        <taxon>Mortierellales</taxon>
        <taxon>Mortierellaceae</taxon>
        <taxon>Linnemannia</taxon>
    </lineage>
</organism>
<feature type="transmembrane region" description="Helical" evidence="6">
    <location>
        <begin position="108"/>
        <end position="127"/>
    </location>
</feature>
<feature type="transmembrane region" description="Helical" evidence="6">
    <location>
        <begin position="46"/>
        <end position="65"/>
    </location>
</feature>
<feature type="domain" description="EamA" evidence="7">
    <location>
        <begin position="220"/>
        <end position="349"/>
    </location>
</feature>
<comment type="subcellular location">
    <subcellularLocation>
        <location evidence="1">Membrane</location>
        <topology evidence="1">Multi-pass membrane protein</topology>
    </subcellularLocation>
</comment>
<name>A0ABQ7K5M3_9FUNG</name>
<feature type="transmembrane region" description="Helical" evidence="6">
    <location>
        <begin position="219"/>
        <end position="239"/>
    </location>
</feature>
<sequence length="380" mass="41157">MTSAQETSPLLQNQHGSSATSHTPTTTTTAATNASTNQRHQETKGMIYMTLSALFFSFMSLLVSLTTKTLPSFEVVLFRGIIQTTLGVIACRHLGISPFGQPDNRIRFLLFCRGLAGSVALGFFFYALSVMPLADATVIFFFGPTFTAILGRIVLKEPFGPLDAIASAITMCGVILVSKPSFLFPSPSPPSPPGLPGSDGADNAAAFYVKQQEKDYNRLYGTIAGLCGAMCTAIAYVLVRKIGKQGAHSMQHVTYFGVVSCLISTIGLYTFQGGYVHPQGAWMWTGVLALGVAAFIGQILLNSGLQLAPLGPGTLMRMNDIVFAFLFQITVQHEQPDIFSFLGASLVMICTGSMALNRWRLEKKKIQQEKDQQDQQQQQP</sequence>
<dbReference type="SUPFAM" id="SSF103481">
    <property type="entry name" value="Multidrug resistance efflux transporter EmrE"/>
    <property type="match status" value="2"/>
</dbReference>
<dbReference type="PANTHER" id="PTHR22911:SF6">
    <property type="entry name" value="SOLUTE CARRIER FAMILY 35 MEMBER G1"/>
    <property type="match status" value="1"/>
</dbReference>
<dbReference type="Gene3D" id="1.10.3730.20">
    <property type="match status" value="1"/>
</dbReference>
<keyword evidence="9" id="KW-1185">Reference proteome</keyword>
<accession>A0ABQ7K5M3</accession>
<evidence type="ECO:0000256" key="6">
    <source>
        <dbReference type="SAM" id="Phobius"/>
    </source>
</evidence>
<feature type="transmembrane region" description="Helical" evidence="6">
    <location>
        <begin position="314"/>
        <end position="332"/>
    </location>
</feature>
<keyword evidence="4 6" id="KW-0472">Membrane</keyword>
<evidence type="ECO:0000313" key="8">
    <source>
        <dbReference type="EMBL" id="KAG0291196.1"/>
    </source>
</evidence>
<evidence type="ECO:0000256" key="1">
    <source>
        <dbReference type="ARBA" id="ARBA00004141"/>
    </source>
</evidence>
<proteinExistence type="predicted"/>
<evidence type="ECO:0000256" key="3">
    <source>
        <dbReference type="ARBA" id="ARBA00022989"/>
    </source>
</evidence>
<evidence type="ECO:0000313" key="9">
    <source>
        <dbReference type="Proteomes" id="UP001194696"/>
    </source>
</evidence>
<evidence type="ECO:0000259" key="7">
    <source>
        <dbReference type="Pfam" id="PF00892"/>
    </source>
</evidence>
<dbReference type="EMBL" id="JAAAIM010000254">
    <property type="protein sequence ID" value="KAG0291196.1"/>
    <property type="molecule type" value="Genomic_DNA"/>
</dbReference>
<feature type="compositionally biased region" description="Polar residues" evidence="5">
    <location>
        <begin position="1"/>
        <end position="16"/>
    </location>
</feature>
<feature type="transmembrane region" description="Helical" evidence="6">
    <location>
        <begin position="251"/>
        <end position="269"/>
    </location>
</feature>
<dbReference type="Proteomes" id="UP001194696">
    <property type="component" value="Unassembled WGS sequence"/>
</dbReference>
<reference evidence="8 9" key="1">
    <citation type="journal article" date="2020" name="Fungal Divers.">
        <title>Resolving the Mortierellaceae phylogeny through synthesis of multi-gene phylogenetics and phylogenomics.</title>
        <authorList>
            <person name="Vandepol N."/>
            <person name="Liber J."/>
            <person name="Desiro A."/>
            <person name="Na H."/>
            <person name="Kennedy M."/>
            <person name="Barry K."/>
            <person name="Grigoriev I.V."/>
            <person name="Miller A.N."/>
            <person name="O'Donnell K."/>
            <person name="Stajich J.E."/>
            <person name="Bonito G."/>
        </authorList>
    </citation>
    <scope>NUCLEOTIDE SEQUENCE [LARGE SCALE GENOMIC DNA]</scope>
    <source>
        <strain evidence="8 9">AD045</strain>
    </source>
</reference>
<evidence type="ECO:0000256" key="5">
    <source>
        <dbReference type="SAM" id="MobiDB-lite"/>
    </source>
</evidence>
<feature type="transmembrane region" description="Helical" evidence="6">
    <location>
        <begin position="162"/>
        <end position="184"/>
    </location>
</feature>
<feature type="transmembrane region" description="Helical" evidence="6">
    <location>
        <begin position="338"/>
        <end position="356"/>
    </location>
</feature>
<comment type="caution">
    <text evidence="8">The sequence shown here is derived from an EMBL/GenBank/DDBJ whole genome shotgun (WGS) entry which is preliminary data.</text>
</comment>
<feature type="transmembrane region" description="Helical" evidence="6">
    <location>
        <begin position="133"/>
        <end position="155"/>
    </location>
</feature>
<gene>
    <name evidence="8" type="ORF">BGZ96_005420</name>
</gene>
<feature type="region of interest" description="Disordered" evidence="5">
    <location>
        <begin position="1"/>
        <end position="38"/>
    </location>
</feature>
<evidence type="ECO:0000256" key="2">
    <source>
        <dbReference type="ARBA" id="ARBA00022692"/>
    </source>
</evidence>
<dbReference type="InterPro" id="IPR000620">
    <property type="entry name" value="EamA_dom"/>
</dbReference>
<protein>
    <recommendedName>
        <fullName evidence="7">EamA domain-containing protein</fullName>
    </recommendedName>
</protein>
<keyword evidence="2 6" id="KW-0812">Transmembrane</keyword>
<feature type="compositionally biased region" description="Low complexity" evidence="5">
    <location>
        <begin position="17"/>
        <end position="36"/>
    </location>
</feature>
<feature type="transmembrane region" description="Helical" evidence="6">
    <location>
        <begin position="77"/>
        <end position="96"/>
    </location>
</feature>
<dbReference type="PANTHER" id="PTHR22911">
    <property type="entry name" value="ACYL-MALONYL CONDENSING ENZYME-RELATED"/>
    <property type="match status" value="1"/>
</dbReference>
<feature type="transmembrane region" description="Helical" evidence="6">
    <location>
        <begin position="281"/>
        <end position="302"/>
    </location>
</feature>